<feature type="domain" description="Big-1" evidence="6">
    <location>
        <begin position="1659"/>
        <end position="1753"/>
    </location>
</feature>
<evidence type="ECO:0000256" key="4">
    <source>
        <dbReference type="ARBA" id="ARBA00023237"/>
    </source>
</evidence>
<feature type="domain" description="Big-1" evidence="6">
    <location>
        <begin position="1864"/>
        <end position="1955"/>
    </location>
</feature>
<evidence type="ECO:0000313" key="9">
    <source>
        <dbReference type="Proteomes" id="UP000078224"/>
    </source>
</evidence>
<dbReference type="PROSITE" id="PS51127">
    <property type="entry name" value="BIG1"/>
    <property type="match status" value="16"/>
</dbReference>
<evidence type="ECO:0000256" key="2">
    <source>
        <dbReference type="ARBA" id="ARBA00010116"/>
    </source>
</evidence>
<dbReference type="Gene3D" id="2.60.40.10">
    <property type="entry name" value="Immunoglobulins"/>
    <property type="match status" value="21"/>
</dbReference>
<dbReference type="GO" id="GO:0009279">
    <property type="term" value="C:cell outer membrane"/>
    <property type="evidence" value="ECO:0007669"/>
    <property type="project" value="UniProtKB-SubCell"/>
</dbReference>
<feature type="domain" description="Big-1" evidence="6">
    <location>
        <begin position="2059"/>
        <end position="2154"/>
    </location>
</feature>
<dbReference type="RefSeq" id="WP_068908927.1">
    <property type="nucleotide sequence ID" value="NZ_LXEW01000032.1"/>
</dbReference>
<dbReference type="InterPro" id="IPR051715">
    <property type="entry name" value="Intimin-Invasin_domain"/>
</dbReference>
<reference evidence="8 9" key="1">
    <citation type="submission" date="2016-04" db="EMBL/GenBank/DDBJ databases">
        <title>ATOL: Assembling a taxonomically balanced genome-scale reconstruction of the evolutionary history of the Enterobacteriaceae.</title>
        <authorList>
            <person name="Plunkett G.III."/>
            <person name="Neeno-Eckwall E.C."/>
            <person name="Glasner J.D."/>
            <person name="Perna N.T."/>
        </authorList>
    </citation>
    <scope>NUCLEOTIDE SEQUENCE [LARGE SCALE GENOMIC DNA]</scope>
    <source>
        <strain evidence="8 9">ATCC 35613</strain>
    </source>
</reference>
<feature type="domain" description="Big-1" evidence="6">
    <location>
        <begin position="1360"/>
        <end position="1449"/>
    </location>
</feature>
<feature type="domain" description="Big-1" evidence="6">
    <location>
        <begin position="1257"/>
        <end position="1350"/>
    </location>
</feature>
<comment type="subcellular location">
    <subcellularLocation>
        <location evidence="1">Cell outer membrane</location>
    </subcellularLocation>
</comment>
<feature type="domain" description="LysM" evidence="7">
    <location>
        <begin position="60"/>
        <end position="108"/>
    </location>
</feature>
<dbReference type="Pfam" id="PF02369">
    <property type="entry name" value="Big_1"/>
    <property type="match status" value="17"/>
</dbReference>
<dbReference type="PANTHER" id="PTHR39576:SF2">
    <property type="entry name" value="ATTACHING AND EFFACING PROTEIN HOMOLOG-RELATED"/>
    <property type="match status" value="1"/>
</dbReference>
<dbReference type="Gene3D" id="2.60.40.1080">
    <property type="match status" value="1"/>
</dbReference>
<dbReference type="OrthoDB" id="8320584at2"/>
<dbReference type="FunFam" id="2.40.160.160:FF:000001">
    <property type="entry name" value="Intimin-like inverse autotransporter SinH"/>
    <property type="match status" value="1"/>
</dbReference>
<feature type="domain" description="Big-1" evidence="6">
    <location>
        <begin position="1761"/>
        <end position="1857"/>
    </location>
</feature>
<proteinExistence type="inferred from homology"/>
<feature type="domain" description="Big-1" evidence="6">
    <location>
        <begin position="853"/>
        <end position="946"/>
    </location>
</feature>
<dbReference type="EMBL" id="LXEW01000032">
    <property type="protein sequence ID" value="OAT51358.1"/>
    <property type="molecule type" value="Genomic_DNA"/>
</dbReference>
<dbReference type="InterPro" id="IPR024519">
    <property type="entry name" value="IAT_beta"/>
</dbReference>
<evidence type="ECO:0008006" key="10">
    <source>
        <dbReference type="Google" id="ProtNLM"/>
    </source>
</evidence>
<dbReference type="InterPro" id="IPR038177">
    <property type="entry name" value="IAT_beta_sf"/>
</dbReference>
<keyword evidence="4" id="KW-0998">Cell outer membrane</keyword>
<keyword evidence="9" id="KW-1185">Reference proteome</keyword>
<dbReference type="PROSITE" id="PS51782">
    <property type="entry name" value="LYSM"/>
    <property type="match status" value="1"/>
</dbReference>
<dbReference type="SMART" id="SM00634">
    <property type="entry name" value="BID_1"/>
    <property type="match status" value="18"/>
</dbReference>
<feature type="domain" description="Big-1" evidence="6">
    <location>
        <begin position="2465"/>
        <end position="2557"/>
    </location>
</feature>
<feature type="region of interest" description="Disordered" evidence="5">
    <location>
        <begin position="1248"/>
        <end position="1268"/>
    </location>
</feature>
<accession>A0A1B7JTW8</accession>
<dbReference type="Pfam" id="PF09134">
    <property type="entry name" value="Invasin_D3"/>
    <property type="match status" value="2"/>
</dbReference>
<sequence>MNTEFRNNIPKRFKLIAWLNIITQVSFPLSCVFTPTIANSTTIFNQKLLSENQLDFHQTQAYRLQEGETILSITKKYNITIDSLRKLNQFRTFSQPFEQLQSGAELDIPMAPLPTIIWDSTKPKEIIPTNDEIKLAQLASQTGKFLTNKPSQENTETLVRNMVTSTVSTSIQNWMNQRGNAQIRLEADKQLSFKNSQFDILLPLYETEQKLLFTQGSLHRTDDRLQTNLGFGIRWFGDQQMFGANTFFDHDISRGHSRFGLGAEYHRDFLKLAANSYHPISQWKASKDLDDHAERPSHGWDIRAEGWLPNYPHLGGKLTYEQYYGDRVALFGAKNLQRNPHAITASVNYTPFPLLTFTAEQRQGKSSQQDTRLGMNITYHLGKTWKEHINPEAVSKLRSLVGGRYDFVDRNNNIILQYLKKEVIHLLFSSVITGYAGEKKPLEYTVNSQYGFDHINWSAPVMIAAGGQFIDEKNGRYSVILPEYKSDTKAVNLYTVNATAIDKKNNSSPNVTLQVIVTQPAIYSTKSGITPQKVSLTANGKTEQTLTLLVKDKNGHPIDIAADEIRLEKTSMMKRAKRSAPHGEARGLKASRKKTVKISPFSRLAAGQYQATLTAGITPEIFSLTPVVRETLFSPIQVTIVADKTTPQISSPIVNTTQPQVANGKNPVEIKIQLTDTHGNPLANTEVTWGSNKDSKEVIFKDTVTTTDKDGFATATINSTVSGEVQITATADSATPQDIQVTFVPDKTTSTIATNNIHIAQKETVANGKTPNVVEIKVTDAHGNPVPNTEVKFATDKGQLTETTVKTDSHGVAKTEITSAVAGDAIITITVDGKETQQTLLFESDKTTPQISSPTVNTTQPQVANGKNPVEIKIQLTDTHGNPLANTEVTWGSNKDSKEVVFKDSVTTTDNDGFATATINSTVSGEVQITATADSATPQDIQVTFVPDKTTSTIATNNIHIAQKETVANGKTPNVVEIKVTDAHGNPVPNTEVKFATDKGQLTETTVKTDSHGVAKTEITSTVAGDAIITITVDGKETQQTLQFESDKTTPQISSPIVNTTQPQVANGKNPVEIKIQLTDTHGNPLANTEVTWGSNKDSKEVIFKDTVTTTDKDGFATAIINSTVSGEVQITATADSATPQDIQVTFVPDKTTSTIATNNIHIAQKETVANGKTPNVVEIKVTDAHGNPVPNTEVKFATDKGQLTETVVKTDSHGVAKTEITSTVAGDAIITITVDGKETQQTLQFESDKTTPQISSPTVNTTQPQVANGKNPVEIKIQLTDTHGNPLANTDITWDSNKAPKEVVFKDTVTTTDKDGFATAIINSTVSGEVQITATASGATPQDIQVTFVPDKTTSTIATNNIHIAQKETVANGKTPNVVEIKVTDAHGNPVPNTEVKFATDKGQLTETTVKTDRHGVAKTEITSTVAGDAIITITVDGKETQQTLQFESDKTTPQLVKPNTSNPPQVANGAAPFEIKTQLTDANGNPLANTVVKWLSDKSSSEVTFSNTTTMTDKDGYATTQVTSTTAGNVVITATANNTSPQKISVEFLPDNSTATIKPSDLVISHTSSVADGSTPNTVSVTVTDAKGNKIPNIEVGFKTDKGNLTNTKVMTDANGIAKTELKSTEIGNALVTISVGGNSFDKTISFIANHQTAKVNSVIPEPKKLYLADGKTRVIYTAKVIDANNNPIANMDVNWSSNLPTSELEITPKISKTDAQGVTTIAVTSTKAAPVIVTASVNNNSKSASSISFTADNTKAQISAFNISKQTIIANGTDTTLIDTYITDNYGNPLEGVEVKFTNNRGKDVNIATLSPLFKTNKNGYVKVEVSTRKAMEIILSAQIASNSSAKSTTIRSIADNSTATATITASKDSVQISQRTQKVTLKAVVKDAEQNPLVNTPITWLSDNNQLNTNTTLTDSQGQAQVELSGYTAGKTTVTAQLLNSNEEQKVIQFLASEAKAQYSSFEIKPQTITANGQMQATAIFTLKDQWDNPITGKSVQWESDNKAITISDKQELATNKGVYQAKISGTQAGSYTIKAISGTIIKQKMIGFVADQSTSTLTDINITGLSSVKADGVSHITVQAIIKDAAGNPASGIPVGWKTEIGELNQVISNTDYRGIAQVTLTSSIAGKGKVSAILGQSTKKIANEITFLPDSPSKSASTVVLTVPSISAATGKTEVIVTIKDNTGNRLWGLHKKISLGYSTDLGLEKTPVFTENKTRVGTYHAELSGIKAGKTNVSVYVDGVKLDNDVALTVTANSRTAKVRGDITSVKTTEVVGNEVTYNATFEDANGNLLGAGVPVFWIANDGTLLSASQTITDANGQSRITVKRNLVGSAEVTVNLTSQNSKAARVVHFTQATLDISKTTFGLVTDTIVAGKQTHLNIVLKDQFGNLLTRPIASIKVKSSTSHISIKPVTEVALGHYQAVVTSNQAVTGILNVEVDGVALTQPKNLNIIGDKADLNIKDLVASTKTVKVGSSTGVIYQVTVVDKYGNPLPAVNVSWHLQGKAEPFPYSSTTNLQGVAEIKLTSLKAGELVMTAVLSDKVEKKASVVQVIAGDINTQLSTFTANKTEIGPDNKEEIFFTVKLQDDFGNAISNQKVMIESNLPKSDFIIQSVVDHQDGRYSAKATAATTAAKKGSVKLTAKVNNKTIAKSIDIKIDAITPILSFDKSVKSTTYSSAIDNGQTIKGLPNGFMPRWSSDNTSIATVDDQGKVKLKKAGRTKIWARIDGDGVYKSAAVSYDLDVEKAKPKLKLTSSKTIKATWDDGAKPKIEAAFDNTDAATLPVEYISKHSNIAQIDFQTGVIAQIKPGVAKLTINTKETEQFLADSQEITYDLAKAHFNIKFTHSEQETTDQKNQFNLQQASPAVPQKAGAVWVSDSKAIVDISSNGSINRLSKGKTKLTLAIKNNDYYEDTQASYTTKVYAKPNLSSTNIVYRNNGQEKRSGTEWLPVYTDDTLTVNIPPIQYTEYDKPLSVEVLLKSGNRILKTEKLQNIGKHNSVTFQPDKDYYKKDLVIEVNAPGKTNLGIVASKQHNVLVDYIDPLRIGKLQTDYQPRYIVTDDDKDDADNKCLDAASAWLYSSHRHFLIQPITKLDIGTKSLLVPLRISHSVQKVNGDVDTFDFKNHYEVKNTDRYKFDSVSRKYSVKSACLSDYYGNGILKTHLEFGDKSENYEMKFYWEGLNRHPHKPSI</sequence>
<feature type="domain" description="Big-1" evidence="6">
    <location>
        <begin position="2260"/>
        <end position="2358"/>
    </location>
</feature>
<feature type="domain" description="Big-1" evidence="6">
    <location>
        <begin position="650"/>
        <end position="744"/>
    </location>
</feature>
<dbReference type="InterPro" id="IPR018392">
    <property type="entry name" value="LysM"/>
</dbReference>
<dbReference type="PATRIC" id="fig|1354272.4.peg.2333"/>
<dbReference type="Pfam" id="PF11924">
    <property type="entry name" value="IAT_beta"/>
    <property type="match status" value="1"/>
</dbReference>
<dbReference type="Proteomes" id="UP000078224">
    <property type="component" value="Unassembled WGS sequence"/>
</dbReference>
<evidence type="ECO:0000256" key="3">
    <source>
        <dbReference type="ARBA" id="ARBA00023136"/>
    </source>
</evidence>
<protein>
    <recommendedName>
        <fullName evidence="10">Invasin</fullName>
    </recommendedName>
</protein>
<dbReference type="Gene3D" id="2.40.160.160">
    <property type="entry name" value="Inverse autotransporter, beta-domain"/>
    <property type="match status" value="1"/>
</dbReference>
<dbReference type="InterPro" id="IPR013783">
    <property type="entry name" value="Ig-like_fold"/>
</dbReference>
<dbReference type="SUPFAM" id="SSF49373">
    <property type="entry name" value="Invasin/intimin cell-adhesion fragments"/>
    <property type="match status" value="22"/>
</dbReference>
<feature type="domain" description="Big-1" evidence="6">
    <location>
        <begin position="1054"/>
        <end position="1148"/>
    </location>
</feature>
<dbReference type="InterPro" id="IPR003344">
    <property type="entry name" value="Big_1_dom"/>
</dbReference>
<dbReference type="InterPro" id="IPR003535">
    <property type="entry name" value="Intimin/invasin_bac"/>
</dbReference>
<dbReference type="Gene3D" id="3.10.350.10">
    <property type="entry name" value="LysM domain"/>
    <property type="match status" value="1"/>
</dbReference>
<evidence type="ECO:0000259" key="6">
    <source>
        <dbReference type="PROSITE" id="PS51127"/>
    </source>
</evidence>
<feature type="domain" description="Big-1" evidence="6">
    <location>
        <begin position="754"/>
        <end position="843"/>
    </location>
</feature>
<gene>
    <name evidence="8" type="ORF">M998_2295</name>
</gene>
<organism evidence="8 9">
    <name type="scientific">Providencia heimbachae ATCC 35613</name>
    <dbReference type="NCBI Taxonomy" id="1354272"/>
    <lineage>
        <taxon>Bacteria</taxon>
        <taxon>Pseudomonadati</taxon>
        <taxon>Pseudomonadota</taxon>
        <taxon>Gammaproteobacteria</taxon>
        <taxon>Enterobacterales</taxon>
        <taxon>Morganellaceae</taxon>
        <taxon>Providencia</taxon>
    </lineage>
</organism>
<dbReference type="InterPro" id="IPR008964">
    <property type="entry name" value="Invasin/intimin_cell_adhesion"/>
</dbReference>
<dbReference type="PANTHER" id="PTHR39576">
    <property type="entry name" value="ATTACHING AND EFFACING PROTEIN HOMOLOG-RELATED-RELATED"/>
    <property type="match status" value="1"/>
</dbReference>
<dbReference type="PRINTS" id="PR01369">
    <property type="entry name" value="INTIMIN"/>
</dbReference>
<feature type="domain" description="Big-1" evidence="6">
    <location>
        <begin position="1457"/>
        <end position="1551"/>
    </location>
</feature>
<evidence type="ECO:0000313" key="8">
    <source>
        <dbReference type="EMBL" id="OAT51358.1"/>
    </source>
</evidence>
<evidence type="ECO:0000256" key="1">
    <source>
        <dbReference type="ARBA" id="ARBA00004442"/>
    </source>
</evidence>
<dbReference type="CDD" id="cd00118">
    <property type="entry name" value="LysM"/>
    <property type="match status" value="1"/>
</dbReference>
<comment type="similarity">
    <text evidence="2">Belongs to the intimin/invasin family.</text>
</comment>
<name>A0A1B7JTW8_9GAMM</name>
<evidence type="ECO:0000259" key="7">
    <source>
        <dbReference type="PROSITE" id="PS51782"/>
    </source>
</evidence>
<comment type="caution">
    <text evidence="8">The sequence shown here is derived from an EMBL/GenBank/DDBJ whole genome shotgun (WGS) entry which is preliminary data.</text>
</comment>
<dbReference type="InterPro" id="IPR036779">
    <property type="entry name" value="LysM_dom_sf"/>
</dbReference>
<feature type="domain" description="Big-1" evidence="6">
    <location>
        <begin position="1561"/>
        <end position="1650"/>
    </location>
</feature>
<dbReference type="InterPro" id="IPR015217">
    <property type="entry name" value="Invasin_dom_3"/>
</dbReference>
<dbReference type="GO" id="GO:0007155">
    <property type="term" value="P:cell adhesion"/>
    <property type="evidence" value="ECO:0007669"/>
    <property type="project" value="InterPro"/>
</dbReference>
<feature type="domain" description="Big-1" evidence="6">
    <location>
        <begin position="956"/>
        <end position="1045"/>
    </location>
</feature>
<evidence type="ECO:0000256" key="5">
    <source>
        <dbReference type="SAM" id="MobiDB-lite"/>
    </source>
</evidence>
<keyword evidence="3" id="KW-0472">Membrane</keyword>
<feature type="domain" description="Big-1" evidence="6">
    <location>
        <begin position="1158"/>
        <end position="1247"/>
    </location>
</feature>